<dbReference type="RefSeq" id="WP_390259115.1">
    <property type="nucleotide sequence ID" value="NZ_JBHUGH010000002.1"/>
</dbReference>
<evidence type="ECO:0000259" key="10">
    <source>
        <dbReference type="Pfam" id="PF02737"/>
    </source>
</evidence>
<keyword evidence="12" id="KW-1185">Reference proteome</keyword>
<dbReference type="Gene3D" id="3.10.129.10">
    <property type="entry name" value="Hotdog Thioesterase"/>
    <property type="match status" value="1"/>
</dbReference>
<dbReference type="Pfam" id="PF00725">
    <property type="entry name" value="3HCDH"/>
    <property type="match status" value="1"/>
</dbReference>
<dbReference type="Pfam" id="PF13279">
    <property type="entry name" value="4HBT_2"/>
    <property type="match status" value="1"/>
</dbReference>
<feature type="domain" description="3-hydroxyacyl-CoA dehydrogenase C-terminal" evidence="9">
    <location>
        <begin position="190"/>
        <end position="256"/>
    </location>
</feature>
<comment type="catalytic activity">
    <reaction evidence="7">
        <text>carnitine + NAD(+) = 3-dehydrocarnitine + NADH + H(+)</text>
        <dbReference type="Rhea" id="RHEA:19265"/>
        <dbReference type="ChEBI" id="CHEBI:15378"/>
        <dbReference type="ChEBI" id="CHEBI:17126"/>
        <dbReference type="ChEBI" id="CHEBI:57540"/>
        <dbReference type="ChEBI" id="CHEBI:57885"/>
        <dbReference type="ChEBI" id="CHEBI:57945"/>
        <dbReference type="EC" id="1.1.1.108"/>
    </reaction>
</comment>
<dbReference type="PANTHER" id="PTHR48075:SF5">
    <property type="entry name" value="3-HYDROXYBUTYRYL-COA DEHYDROGENASE"/>
    <property type="match status" value="1"/>
</dbReference>
<evidence type="ECO:0000256" key="8">
    <source>
        <dbReference type="SAM" id="MobiDB-lite"/>
    </source>
</evidence>
<name>A0ABW4S0C7_9RHOB</name>
<comment type="function">
    <text evidence="7">Catalyzes the NAD(+)-dependent oxidation of L-carnitine to 3-dehydrocarnitine.</text>
</comment>
<dbReference type="GO" id="GO:0047728">
    <property type="term" value="F:carnitine 3-dehydrogenase activity"/>
    <property type="evidence" value="ECO:0007669"/>
    <property type="project" value="UniProtKB-EC"/>
</dbReference>
<feature type="domain" description="3-hydroxyacyl-CoA dehydrogenase NAD binding" evidence="10">
    <location>
        <begin position="11"/>
        <end position="184"/>
    </location>
</feature>
<keyword evidence="5 7" id="KW-0560">Oxidoreductase</keyword>
<dbReference type="EMBL" id="JBHUGH010000002">
    <property type="protein sequence ID" value="MFD1911025.1"/>
    <property type="molecule type" value="Genomic_DNA"/>
</dbReference>
<keyword evidence="4 7" id="KW-0963">Cytoplasm</keyword>
<feature type="compositionally biased region" description="Basic and acidic residues" evidence="8">
    <location>
        <begin position="482"/>
        <end position="491"/>
    </location>
</feature>
<comment type="similarity">
    <text evidence="7">Belongs to the 3-hydroxyacyl-CoA dehydrogenase family. L-carnitine dehydrogenase subfamily.</text>
</comment>
<dbReference type="Gene3D" id="1.10.1040.10">
    <property type="entry name" value="N-(1-d-carboxylethyl)-l-norvaline Dehydrogenase, domain 2"/>
    <property type="match status" value="1"/>
</dbReference>
<comment type="caution">
    <text evidence="11">The sequence shown here is derived from an EMBL/GenBank/DDBJ whole genome shotgun (WGS) entry which is preliminary data.</text>
</comment>
<gene>
    <name evidence="11" type="ORF">ACFSGJ_02205</name>
</gene>
<dbReference type="NCBIfam" id="NF005716">
    <property type="entry name" value="PRK07531.1"/>
    <property type="match status" value="1"/>
</dbReference>
<comment type="pathway">
    <text evidence="2 7">Amine and polyamine metabolism; carnitine metabolism.</text>
</comment>
<dbReference type="InterPro" id="IPR008927">
    <property type="entry name" value="6-PGluconate_DH-like_C_sf"/>
</dbReference>
<dbReference type="Proteomes" id="UP001597353">
    <property type="component" value="Unassembled WGS sequence"/>
</dbReference>
<dbReference type="SUPFAM" id="SSF48179">
    <property type="entry name" value="6-phosphogluconate dehydrogenase C-terminal domain-like"/>
    <property type="match status" value="1"/>
</dbReference>
<dbReference type="SUPFAM" id="SSF51735">
    <property type="entry name" value="NAD(P)-binding Rossmann-fold domains"/>
    <property type="match status" value="1"/>
</dbReference>
<evidence type="ECO:0000256" key="2">
    <source>
        <dbReference type="ARBA" id="ARBA00004855"/>
    </source>
</evidence>
<dbReference type="EC" id="1.1.1.108" evidence="7"/>
<evidence type="ECO:0000313" key="12">
    <source>
        <dbReference type="Proteomes" id="UP001597353"/>
    </source>
</evidence>
<dbReference type="SUPFAM" id="SSF54637">
    <property type="entry name" value="Thioesterase/thiol ester dehydrase-isomerase"/>
    <property type="match status" value="1"/>
</dbReference>
<feature type="region of interest" description="Disordered" evidence="8">
    <location>
        <begin position="482"/>
        <end position="507"/>
    </location>
</feature>
<dbReference type="CDD" id="cd00586">
    <property type="entry name" value="4HBT"/>
    <property type="match status" value="1"/>
</dbReference>
<evidence type="ECO:0000259" key="9">
    <source>
        <dbReference type="Pfam" id="PF00725"/>
    </source>
</evidence>
<evidence type="ECO:0000256" key="7">
    <source>
        <dbReference type="HAMAP-Rule" id="MF_02129"/>
    </source>
</evidence>
<dbReference type="HAMAP" id="MF_02129">
    <property type="entry name" value="L_carnitine_dehydrog"/>
    <property type="match status" value="1"/>
</dbReference>
<dbReference type="InterPro" id="IPR006176">
    <property type="entry name" value="3-OHacyl-CoA_DH_NAD-bd"/>
</dbReference>
<dbReference type="InterPro" id="IPR029069">
    <property type="entry name" value="HotDog_dom_sf"/>
</dbReference>
<proteinExistence type="inferred from homology"/>
<dbReference type="InterPro" id="IPR013328">
    <property type="entry name" value="6PGD_dom2"/>
</dbReference>
<evidence type="ECO:0000256" key="1">
    <source>
        <dbReference type="ARBA" id="ARBA00004496"/>
    </source>
</evidence>
<evidence type="ECO:0000256" key="6">
    <source>
        <dbReference type="ARBA" id="ARBA00023027"/>
    </source>
</evidence>
<evidence type="ECO:0000256" key="4">
    <source>
        <dbReference type="ARBA" id="ARBA00022490"/>
    </source>
</evidence>
<evidence type="ECO:0000313" key="11">
    <source>
        <dbReference type="EMBL" id="MFD1911025.1"/>
    </source>
</evidence>
<feature type="binding site" evidence="7">
    <location>
        <begin position="16"/>
        <end position="21"/>
    </location>
    <ligand>
        <name>NAD(+)</name>
        <dbReference type="ChEBI" id="CHEBI:57540"/>
    </ligand>
</feature>
<reference evidence="12" key="1">
    <citation type="journal article" date="2019" name="Int. J. Syst. Evol. Microbiol.">
        <title>The Global Catalogue of Microorganisms (GCM) 10K type strain sequencing project: providing services to taxonomists for standard genome sequencing and annotation.</title>
        <authorList>
            <consortium name="The Broad Institute Genomics Platform"/>
            <consortium name="The Broad Institute Genome Sequencing Center for Infectious Disease"/>
            <person name="Wu L."/>
            <person name="Ma J."/>
        </authorList>
    </citation>
    <scope>NUCLEOTIDE SEQUENCE [LARGE SCALE GENOMIC DNA]</scope>
    <source>
        <strain evidence="12">CGMCC 4.7242</strain>
    </source>
</reference>
<comment type="subcellular location">
    <subcellularLocation>
        <location evidence="1 7">Cytoplasm</location>
    </subcellularLocation>
</comment>
<dbReference type="InterPro" id="IPR036291">
    <property type="entry name" value="NAD(P)-bd_dom_sf"/>
</dbReference>
<sequence>MTGLVTGPVRKAAIIGGGVIGGGWAARFLLNGWDVAVFDPDPEAERKIGAVIANARAALPALSDTGLPPEGRLSFVPDIAAAVTGADWVQESVSERLDLKHRVLAEIQAASDAPVGSSTSGFKPSELQQGARAPGRIFVAHPFNPVYLLPLVELVPSPANAADDIAAAQDILRGIGMFPLLVRKEIDAHIGDRLLEALWREALWLVHDGIATTEEIDEVIRLSFGLRWAQMGLFETYRIAGGEAGMRHFMAQFGPALEWPWSKLTDTPPFTEALVDRIASQSDAQSGHHSIRDLERIRDENLVAFLRALKDRDWGAGRVLNAHDRLLADRLPAEAKASSATPDVANETELLVLPGWIDYNGHMTESRYLFAGSQCVDQFLGAIGAGIDYVRGGHSYYTAETHLRHLAEARLGDRLTGRVQVLGHDEKRLHLWISLSRRDDGGEVEIATIEQMLLHVDTGAGRTCAAAPGVLARLGDRAARDSRLPRPDAAGRHVGAGRPLPGLAVPA</sequence>
<dbReference type="Gene3D" id="3.40.50.720">
    <property type="entry name" value="NAD(P)-binding Rossmann-like Domain"/>
    <property type="match status" value="1"/>
</dbReference>
<protein>
    <recommendedName>
        <fullName evidence="7">L-carnitine dehydrogenase</fullName>
        <shortName evidence="7">CDH</shortName>
        <shortName evidence="7">L-CDH</shortName>
        <ecNumber evidence="7">1.1.1.108</ecNumber>
    </recommendedName>
</protein>
<dbReference type="InterPro" id="IPR006108">
    <property type="entry name" value="3HC_DH_C"/>
</dbReference>
<organism evidence="11 12">
    <name type="scientific">Halodurantibacterium flavum</name>
    <dbReference type="NCBI Taxonomy" id="1382802"/>
    <lineage>
        <taxon>Bacteria</taxon>
        <taxon>Pseudomonadati</taxon>
        <taxon>Pseudomonadota</taxon>
        <taxon>Alphaproteobacteria</taxon>
        <taxon>Rhodobacterales</taxon>
        <taxon>Paracoccaceae</taxon>
        <taxon>Halodurantibacterium</taxon>
    </lineage>
</organism>
<keyword evidence="6 7" id="KW-0520">NAD</keyword>
<accession>A0ABW4S0C7</accession>
<comment type="subunit">
    <text evidence="3 7">Homodimer.</text>
</comment>
<evidence type="ECO:0000256" key="3">
    <source>
        <dbReference type="ARBA" id="ARBA00011738"/>
    </source>
</evidence>
<dbReference type="InterPro" id="IPR026578">
    <property type="entry name" value="L-carnitine_dehydrogenase"/>
</dbReference>
<dbReference type="Pfam" id="PF02737">
    <property type="entry name" value="3HCDH_N"/>
    <property type="match status" value="1"/>
</dbReference>
<evidence type="ECO:0000256" key="5">
    <source>
        <dbReference type="ARBA" id="ARBA00023002"/>
    </source>
</evidence>
<dbReference type="PANTHER" id="PTHR48075">
    <property type="entry name" value="3-HYDROXYACYL-COA DEHYDROGENASE FAMILY PROTEIN"/>
    <property type="match status" value="1"/>
</dbReference>